<evidence type="ECO:0000259" key="6">
    <source>
        <dbReference type="PROSITE" id="PS51456"/>
    </source>
</evidence>
<dbReference type="GO" id="GO:0030175">
    <property type="term" value="C:filopodium"/>
    <property type="evidence" value="ECO:0007669"/>
    <property type="project" value="TreeGrafter"/>
</dbReference>
<dbReference type="InterPro" id="IPR001609">
    <property type="entry name" value="Myosin_head_motor_dom-like"/>
</dbReference>
<feature type="domain" description="Myosin motor" evidence="6">
    <location>
        <begin position="1"/>
        <end position="196"/>
    </location>
</feature>
<dbReference type="OrthoDB" id="10055605at2759"/>
<dbReference type="EMBL" id="MCFN01000409">
    <property type="protein sequence ID" value="OXB59184.1"/>
    <property type="molecule type" value="Genomic_DNA"/>
</dbReference>
<dbReference type="Gene3D" id="3.40.850.10">
    <property type="entry name" value="Kinesin motor domain"/>
    <property type="match status" value="2"/>
</dbReference>
<comment type="caution">
    <text evidence="5">Lacks conserved residue(s) required for the propagation of feature annotation.</text>
</comment>
<dbReference type="SMART" id="SM00242">
    <property type="entry name" value="MYSc"/>
    <property type="match status" value="1"/>
</dbReference>
<evidence type="ECO:0000313" key="7">
    <source>
        <dbReference type="EMBL" id="OXB59184.1"/>
    </source>
</evidence>
<organism evidence="7 8">
    <name type="scientific">Callipepla squamata</name>
    <name type="common">Scaled quail</name>
    <dbReference type="NCBI Taxonomy" id="9009"/>
    <lineage>
        <taxon>Eukaryota</taxon>
        <taxon>Metazoa</taxon>
        <taxon>Chordata</taxon>
        <taxon>Craniata</taxon>
        <taxon>Vertebrata</taxon>
        <taxon>Euteleostomi</taxon>
        <taxon>Archelosauria</taxon>
        <taxon>Archosauria</taxon>
        <taxon>Dinosauria</taxon>
        <taxon>Saurischia</taxon>
        <taxon>Theropoda</taxon>
        <taxon>Coelurosauria</taxon>
        <taxon>Aves</taxon>
        <taxon>Neognathae</taxon>
        <taxon>Galloanserae</taxon>
        <taxon>Galliformes</taxon>
        <taxon>Odontophoridae</taxon>
        <taxon>Callipepla</taxon>
    </lineage>
</organism>
<dbReference type="InterPro" id="IPR027417">
    <property type="entry name" value="P-loop_NTPase"/>
</dbReference>
<dbReference type="InterPro" id="IPR051724">
    <property type="entry name" value="Actin_motor_Myosin"/>
</dbReference>
<keyword evidence="2 5" id="KW-0067">ATP-binding</keyword>
<comment type="caution">
    <text evidence="7">The sequence shown here is derived from an EMBL/GenBank/DDBJ whole genome shotgun (WGS) entry which is preliminary data.</text>
</comment>
<gene>
    <name evidence="7" type="ORF">ASZ78_002636</name>
</gene>
<dbReference type="GO" id="GO:0008360">
    <property type="term" value="P:regulation of cell shape"/>
    <property type="evidence" value="ECO:0007669"/>
    <property type="project" value="TreeGrafter"/>
</dbReference>
<dbReference type="PRINTS" id="PR00193">
    <property type="entry name" value="MYOSINHEAVY"/>
</dbReference>
<reference evidence="7 8" key="1">
    <citation type="submission" date="2016-07" db="EMBL/GenBank/DDBJ databases">
        <title>Disparate Historic Effective Population Sizes Predicted by Modern Levels of Genome Diversity for the Scaled Quail (Callipepla squamata) and the Northern Bobwhite (Colinus virginianus): Inferences from First and Second Generation Draft Genome Assemblies for Sympatric New World Quail.</title>
        <authorList>
            <person name="Oldeschulte D.L."/>
            <person name="Halley Y.A."/>
            <person name="Bhattarai E.K."/>
            <person name="Brashear W.A."/>
            <person name="Hill J."/>
            <person name="Metz R.P."/>
            <person name="Johnson C.D."/>
            <person name="Rollins D."/>
            <person name="Peterson M.J."/>
            <person name="Bickhart D.M."/>
            <person name="Decker J.E."/>
            <person name="Seabury C.M."/>
        </authorList>
    </citation>
    <scope>NUCLEOTIDE SEQUENCE [LARGE SCALE GENOMIC DNA]</scope>
    <source>
        <strain evidence="7 8">Texas</strain>
        <tissue evidence="7">Leg muscle</tissue>
    </source>
</reference>
<dbReference type="GO" id="GO:0060002">
    <property type="term" value="F:plus-end directed microfilament motor activity"/>
    <property type="evidence" value="ECO:0007669"/>
    <property type="project" value="TreeGrafter"/>
</dbReference>
<dbReference type="PANTHER" id="PTHR46049">
    <property type="entry name" value="AGAP003327-PA"/>
    <property type="match status" value="1"/>
</dbReference>
<keyword evidence="4 5" id="KW-0505">Motor protein</keyword>
<evidence type="ECO:0000256" key="3">
    <source>
        <dbReference type="ARBA" id="ARBA00023123"/>
    </source>
</evidence>
<dbReference type="STRING" id="9009.A0A226MV90"/>
<evidence type="ECO:0000256" key="2">
    <source>
        <dbReference type="ARBA" id="ARBA00022840"/>
    </source>
</evidence>
<name>A0A226MV90_CALSU</name>
<dbReference type="SUPFAM" id="SSF52540">
    <property type="entry name" value="P-loop containing nucleoside triphosphate hydrolases"/>
    <property type="match status" value="1"/>
</dbReference>
<proteinExistence type="inferred from homology"/>
<evidence type="ECO:0000256" key="1">
    <source>
        <dbReference type="ARBA" id="ARBA00022741"/>
    </source>
</evidence>
<comment type="similarity">
    <text evidence="5">Belongs to the TRAFAC class myosin-kinesin ATPase superfamily. Myosin family.</text>
</comment>
<evidence type="ECO:0000256" key="5">
    <source>
        <dbReference type="PROSITE-ProRule" id="PRU00782"/>
    </source>
</evidence>
<dbReference type="Pfam" id="PF00063">
    <property type="entry name" value="Myosin_head"/>
    <property type="match status" value="1"/>
</dbReference>
<dbReference type="Proteomes" id="UP000198323">
    <property type="component" value="Unassembled WGS sequence"/>
</dbReference>
<dbReference type="GO" id="GO:0051489">
    <property type="term" value="P:regulation of filopodium assembly"/>
    <property type="evidence" value="ECO:0007669"/>
    <property type="project" value="TreeGrafter"/>
</dbReference>
<keyword evidence="8" id="KW-1185">Reference proteome</keyword>
<dbReference type="AlphaFoldDB" id="A0A226MV90"/>
<sequence>MTYIGSIVASVNPYKTIPGLYDCAAMERYSKHHMGEIAPHIFAVANECYRCLWKRHDNQCILISGESGAGKTESTKLILKFLSAMSQHSLEMSCREKTSCVEQAILESSLWQRKVLEVGFTECYPIHQCPVKMSFWSHINTFVTVLYFHSPIMEAFGNAKTVYNSNSSRFGKFIQLNICQKGNIQGGRIIDCILVW</sequence>
<feature type="binding site" evidence="5">
    <location>
        <begin position="65"/>
        <end position="72"/>
    </location>
    <ligand>
        <name>ATP</name>
        <dbReference type="ChEBI" id="CHEBI:30616"/>
    </ligand>
</feature>
<dbReference type="GO" id="GO:0005524">
    <property type="term" value="F:ATP binding"/>
    <property type="evidence" value="ECO:0007669"/>
    <property type="project" value="UniProtKB-UniRule"/>
</dbReference>
<evidence type="ECO:0000256" key="4">
    <source>
        <dbReference type="ARBA" id="ARBA00023175"/>
    </source>
</evidence>
<dbReference type="GO" id="GO:0030705">
    <property type="term" value="P:cytoskeleton-dependent intracellular transport"/>
    <property type="evidence" value="ECO:0007669"/>
    <property type="project" value="TreeGrafter"/>
</dbReference>
<dbReference type="GO" id="GO:0051015">
    <property type="term" value="F:actin filament binding"/>
    <property type="evidence" value="ECO:0007669"/>
    <property type="project" value="TreeGrafter"/>
</dbReference>
<keyword evidence="1 5" id="KW-0547">Nucleotide-binding</keyword>
<evidence type="ECO:0000313" key="8">
    <source>
        <dbReference type="Proteomes" id="UP000198323"/>
    </source>
</evidence>
<dbReference type="GO" id="GO:0005547">
    <property type="term" value="F:phosphatidylinositol-3,4,5-trisphosphate binding"/>
    <property type="evidence" value="ECO:0007669"/>
    <property type="project" value="TreeGrafter"/>
</dbReference>
<dbReference type="InterPro" id="IPR036961">
    <property type="entry name" value="Kinesin_motor_dom_sf"/>
</dbReference>
<keyword evidence="3 5" id="KW-0518">Myosin</keyword>
<dbReference type="GO" id="GO:0016459">
    <property type="term" value="C:myosin complex"/>
    <property type="evidence" value="ECO:0007669"/>
    <property type="project" value="UniProtKB-KW"/>
</dbReference>
<accession>A0A226MV90</accession>
<keyword evidence="5" id="KW-0009">Actin-binding</keyword>
<protein>
    <recommendedName>
        <fullName evidence="6">Myosin motor domain-containing protein</fullName>
    </recommendedName>
</protein>
<dbReference type="PANTHER" id="PTHR46049:SF2">
    <property type="entry name" value="UNCONVENTIONAL MYOSIN-X"/>
    <property type="match status" value="1"/>
</dbReference>
<dbReference type="PROSITE" id="PS51456">
    <property type="entry name" value="MYOSIN_MOTOR"/>
    <property type="match status" value="1"/>
</dbReference>